<dbReference type="InterPro" id="IPR019775">
    <property type="entry name" value="WD40_repeat_CS"/>
</dbReference>
<dbReference type="Pfam" id="PF00400">
    <property type="entry name" value="WD40"/>
    <property type="match status" value="4"/>
</dbReference>
<dbReference type="CDD" id="cd00200">
    <property type="entry name" value="WD40"/>
    <property type="match status" value="1"/>
</dbReference>
<reference evidence="6" key="3">
    <citation type="submission" date="2025-09" db="UniProtKB">
        <authorList>
            <consortium name="Ensembl"/>
        </authorList>
    </citation>
    <scope>IDENTIFICATION</scope>
</reference>
<dbReference type="InterPro" id="IPR052234">
    <property type="entry name" value="U5_snRNP_Component"/>
</dbReference>
<dbReference type="GeneTree" id="ENSGT00940000155058"/>
<evidence type="ECO:0000256" key="5">
    <source>
        <dbReference type="PROSITE-ProRule" id="PRU00221"/>
    </source>
</evidence>
<keyword evidence="2" id="KW-0507">mRNA processing</keyword>
<feature type="repeat" description="WD" evidence="5">
    <location>
        <begin position="190"/>
        <end position="231"/>
    </location>
</feature>
<reference evidence="6" key="1">
    <citation type="journal article" date="2020" name="Gigascience">
        <title>An improved pig reference genome sequence to enable pig genetics and genomics research.</title>
        <authorList>
            <person name="Warr A."/>
            <person name="Affara N."/>
            <person name="Aken B."/>
            <person name="Beiki H."/>
            <person name="Bickhart D.M."/>
            <person name="Billis K."/>
            <person name="Chow W."/>
            <person name="Eory L."/>
            <person name="Finlayson H.A."/>
            <person name="Flicek P."/>
            <person name="Giron C.G."/>
            <person name="Griffin D.K."/>
            <person name="Hall R."/>
            <person name="Hannum G."/>
            <person name="Hourlier T."/>
            <person name="Howe K."/>
            <person name="Hume D.A."/>
            <person name="Izuogu O."/>
            <person name="Kim K."/>
            <person name="Koren S."/>
            <person name="Liu H."/>
            <person name="Manchanda N."/>
            <person name="Martin F.J."/>
            <person name="Nonneman D.J."/>
            <person name="O'Connor R.E."/>
            <person name="Phillippy A.M."/>
            <person name="Rohrer G.A."/>
            <person name="Rosen B.D."/>
            <person name="Rund L.A."/>
            <person name="Sargent C.A."/>
            <person name="Schook L.B."/>
            <person name="Schroeder S.G."/>
            <person name="Schwartz A.S."/>
            <person name="Skinner B.M."/>
            <person name="Talbot R."/>
            <person name="Tseng E."/>
            <person name="Tuggle C.K."/>
            <person name="Watson M."/>
            <person name="Smith T.P.L."/>
            <person name="Archibald A.L."/>
        </authorList>
    </citation>
    <scope>NUCLEOTIDE SEQUENCE [LARGE SCALE GENOMIC DNA]</scope>
    <source>
        <strain evidence="6">Duroc</strain>
    </source>
</reference>
<accession>A0A8W4FAN3</accession>
<feature type="repeat" description="WD" evidence="5">
    <location>
        <begin position="106"/>
        <end position="147"/>
    </location>
</feature>
<dbReference type="GO" id="GO:0008380">
    <property type="term" value="P:RNA splicing"/>
    <property type="evidence" value="ECO:0007669"/>
    <property type="project" value="UniProtKB-KW"/>
</dbReference>
<dbReference type="PRINTS" id="PR00320">
    <property type="entry name" value="GPROTEINBRPT"/>
</dbReference>
<keyword evidence="3" id="KW-0677">Repeat</keyword>
<dbReference type="PROSITE" id="PS00678">
    <property type="entry name" value="WD_REPEATS_1"/>
    <property type="match status" value="4"/>
</dbReference>
<feature type="repeat" description="WD" evidence="5">
    <location>
        <begin position="63"/>
        <end position="96"/>
    </location>
</feature>
<evidence type="ECO:0000256" key="2">
    <source>
        <dbReference type="ARBA" id="ARBA00022664"/>
    </source>
</evidence>
<dbReference type="InterPro" id="IPR020472">
    <property type="entry name" value="WD40_PAC1"/>
</dbReference>
<feature type="repeat" description="WD" evidence="5">
    <location>
        <begin position="148"/>
        <end position="190"/>
    </location>
</feature>
<dbReference type="InterPro" id="IPR001680">
    <property type="entry name" value="WD40_rpt"/>
</dbReference>
<evidence type="ECO:0000256" key="1">
    <source>
        <dbReference type="ARBA" id="ARBA00022574"/>
    </source>
</evidence>
<dbReference type="PROSITE" id="PS50294">
    <property type="entry name" value="WD_REPEATS_REGION"/>
    <property type="match status" value="4"/>
</dbReference>
<dbReference type="Gene3D" id="2.130.10.10">
    <property type="entry name" value="YVTN repeat-like/Quinoprotein amine dehydrogenase"/>
    <property type="match status" value="1"/>
</dbReference>
<dbReference type="Ensembl" id="ENSSSCT00000104999.1">
    <property type="protein sequence ID" value="ENSSSCP00000075352.1"/>
    <property type="gene ID" value="ENSSSCG00000003596.5"/>
</dbReference>
<dbReference type="AlphaFoldDB" id="A0A8W4FAN3"/>
<keyword evidence="4" id="KW-0508">mRNA splicing</keyword>
<keyword evidence="1 5" id="KW-0853">WD repeat</keyword>
<organism evidence="6 7">
    <name type="scientific">Sus scrofa</name>
    <name type="common">Pig</name>
    <dbReference type="NCBI Taxonomy" id="9823"/>
    <lineage>
        <taxon>Eukaryota</taxon>
        <taxon>Metazoa</taxon>
        <taxon>Chordata</taxon>
        <taxon>Craniata</taxon>
        <taxon>Vertebrata</taxon>
        <taxon>Euteleostomi</taxon>
        <taxon>Mammalia</taxon>
        <taxon>Eutheria</taxon>
        <taxon>Laurasiatheria</taxon>
        <taxon>Artiodactyla</taxon>
        <taxon>Suina</taxon>
        <taxon>Suidae</taxon>
        <taxon>Sus</taxon>
    </lineage>
</organism>
<keyword evidence="7" id="KW-1185">Reference proteome</keyword>
<dbReference type="SMART" id="SM00320">
    <property type="entry name" value="WD40"/>
    <property type="match status" value="4"/>
</dbReference>
<dbReference type="SUPFAM" id="SSF50978">
    <property type="entry name" value="WD40 repeat-like"/>
    <property type="match status" value="1"/>
</dbReference>
<dbReference type="Proteomes" id="UP000008227">
    <property type="component" value="Chromosome 6"/>
</dbReference>
<evidence type="ECO:0000313" key="6">
    <source>
        <dbReference type="Ensembl" id="ENSSSCP00000075352.1"/>
    </source>
</evidence>
<dbReference type="PROSITE" id="PS50082">
    <property type="entry name" value="WD_REPEATS_2"/>
    <property type="match status" value="4"/>
</dbReference>
<dbReference type="InterPro" id="IPR036322">
    <property type="entry name" value="WD40_repeat_dom_sf"/>
</dbReference>
<dbReference type="GO" id="GO:0006397">
    <property type="term" value="P:mRNA processing"/>
    <property type="evidence" value="ECO:0007669"/>
    <property type="project" value="UniProtKB-KW"/>
</dbReference>
<evidence type="ECO:0000256" key="3">
    <source>
        <dbReference type="ARBA" id="ARBA00022737"/>
    </source>
</evidence>
<protein>
    <submittedName>
        <fullName evidence="6">Small nuclear ribonucleoprotein U5 subunit 40</fullName>
    </submittedName>
</protein>
<reference evidence="6" key="2">
    <citation type="submission" date="2025-08" db="UniProtKB">
        <authorList>
            <consortium name="Ensembl"/>
        </authorList>
    </citation>
    <scope>IDENTIFICATION</scope>
</reference>
<dbReference type="InterPro" id="IPR015943">
    <property type="entry name" value="WD40/YVTN_repeat-like_dom_sf"/>
</dbReference>
<evidence type="ECO:0000256" key="4">
    <source>
        <dbReference type="ARBA" id="ARBA00023187"/>
    </source>
</evidence>
<evidence type="ECO:0000313" key="7">
    <source>
        <dbReference type="Proteomes" id="UP000008227"/>
    </source>
</evidence>
<sequence>MIEQQKRKGPELPLVPVKRQRHELLLGAAGSGPGAGQQQAAPGALLQAGPPRCSSLQAPIMLLSGHEGEVYCCKFHPNGSTLASAGFDRLILLWNVYGDCDNYATLKGHSGAVMELHYNTDGSMLFSASTDKTVAVWDSETGERVKRLKGHTSFVNSCYPARRGPQLVCTGSDDGTVKLWDIRKKAAIQTFQNTYQVLAVTFNDTSDQIISGGIDNDIKVWDLRQNKLTYTMRWLSTLTNQSFSQHPVTRDCIWGRFSEDMEWKTLQGCLTLRPQCEWHQMMPKPASSLQMKIITSKEQEEVAIVQQPHVSHFTRMIKASLQWPLKTTCQISGTVWFFSFF</sequence>
<name>A0A8W4FAN3_PIG</name>
<dbReference type="PANTHER" id="PTHR44006">
    <property type="entry name" value="U5 SMALL NUCLEAR RIBONUCLEOPROTEIN 40 KDA PROTEIN"/>
    <property type="match status" value="1"/>
</dbReference>
<gene>
    <name evidence="6" type="primary">SNRNP40</name>
</gene>
<dbReference type="PANTHER" id="PTHR44006:SF1">
    <property type="entry name" value="U5 SMALL NUCLEAR RIBONUCLEOPROTEIN 40 KDA PROTEIN"/>
    <property type="match status" value="1"/>
</dbReference>
<proteinExistence type="predicted"/>